<evidence type="ECO:0000313" key="4">
    <source>
        <dbReference type="EMBL" id="MDC8831931.1"/>
    </source>
</evidence>
<evidence type="ECO:0000259" key="3">
    <source>
        <dbReference type="Pfam" id="PF00171"/>
    </source>
</evidence>
<comment type="caution">
    <text evidence="4">The sequence shown here is derived from an EMBL/GenBank/DDBJ whole genome shotgun (WGS) entry which is preliminary data.</text>
</comment>
<dbReference type="PANTHER" id="PTHR42804:SF1">
    <property type="entry name" value="ALDEHYDE DEHYDROGENASE-RELATED"/>
    <property type="match status" value="1"/>
</dbReference>
<dbReference type="RefSeq" id="WP_273641713.1">
    <property type="nucleotide sequence ID" value="NZ_JAQQXP010000002.1"/>
</dbReference>
<gene>
    <name evidence="4" type="ORF">OIK42_14325</name>
</gene>
<keyword evidence="5" id="KW-1185">Reference proteome</keyword>
<organism evidence="4 5">
    <name type="scientific">Alteromonas gilva</name>
    <dbReference type="NCBI Taxonomy" id="2987522"/>
    <lineage>
        <taxon>Bacteria</taxon>
        <taxon>Pseudomonadati</taxon>
        <taxon>Pseudomonadota</taxon>
        <taxon>Gammaproteobacteria</taxon>
        <taxon>Alteromonadales</taxon>
        <taxon>Alteromonadaceae</taxon>
        <taxon>Alteromonas/Salinimonas group</taxon>
        <taxon>Alteromonas</taxon>
    </lineage>
</organism>
<evidence type="ECO:0000256" key="2">
    <source>
        <dbReference type="ARBA" id="ARBA00023002"/>
    </source>
</evidence>
<dbReference type="InterPro" id="IPR016162">
    <property type="entry name" value="Ald_DH_N"/>
</dbReference>
<dbReference type="Gene3D" id="3.40.309.10">
    <property type="entry name" value="Aldehyde Dehydrogenase, Chain A, domain 2"/>
    <property type="match status" value="1"/>
</dbReference>
<accession>A0ABT5L4F9</accession>
<feature type="domain" description="Aldehyde dehydrogenase" evidence="3">
    <location>
        <begin position="14"/>
        <end position="470"/>
    </location>
</feature>
<dbReference type="InterPro" id="IPR016163">
    <property type="entry name" value="Ald_DH_C"/>
</dbReference>
<proteinExistence type="inferred from homology"/>
<comment type="similarity">
    <text evidence="1">Belongs to the aldehyde dehydrogenase family.</text>
</comment>
<dbReference type="Pfam" id="PF00171">
    <property type="entry name" value="Aldedh"/>
    <property type="match status" value="1"/>
</dbReference>
<keyword evidence="2" id="KW-0560">Oxidoreductase</keyword>
<protein>
    <submittedName>
        <fullName evidence="4">Aldehyde dehydrogenase family protein</fullName>
    </submittedName>
</protein>
<sequence>MTTAYQHLYINGQWTAPNSDRQIRVVNPANGELFATVPSADHHDIDAALHAAKEAFASWSATTAAYRAGLIHAIADGMEARKDELIDAVIGSMGCPIALADELQVQGSIDAFRSFAELAGHMDDSETFDNYITVKEPVGVCVLINPWNYPLSQLVGKLGPALAAGCTVILKPAEQTPVQDLILADIIHNAGVPAGVVNVLTAVGADIGEYLCSHKDVDMVSFTGSTVAGIKVAQAAAPGVKRVCQELGGKSPYIIAPGADLAAAVRYGVEDVMINAGQTCCALTRMLVPAGQLEAAERIAAEVAAEWQPGNPRHPDTMMGPLSSHAQQSRVQQYIELGINEGARLVCGNEPLDAALSDGAYVAPTIFSAVTNTMTIAREEIFGPVLCIMPYDTLEEAITIANDTPYGLSSGVFAKDADEAKQIARRIRAGQCYIQGALFNTDAPFGGYKQSGNGREWGLTGLHEYTETKALII</sequence>
<dbReference type="PANTHER" id="PTHR42804">
    <property type="entry name" value="ALDEHYDE DEHYDROGENASE"/>
    <property type="match status" value="1"/>
</dbReference>
<dbReference type="EMBL" id="JAQQXP010000002">
    <property type="protein sequence ID" value="MDC8831931.1"/>
    <property type="molecule type" value="Genomic_DNA"/>
</dbReference>
<evidence type="ECO:0000313" key="5">
    <source>
        <dbReference type="Proteomes" id="UP001218788"/>
    </source>
</evidence>
<dbReference type="InterPro" id="IPR015590">
    <property type="entry name" value="Aldehyde_DH_dom"/>
</dbReference>
<dbReference type="CDD" id="cd07138">
    <property type="entry name" value="ALDH_CddD_SSP0762"/>
    <property type="match status" value="1"/>
</dbReference>
<dbReference type="Gene3D" id="3.40.605.10">
    <property type="entry name" value="Aldehyde Dehydrogenase, Chain A, domain 1"/>
    <property type="match status" value="1"/>
</dbReference>
<evidence type="ECO:0000256" key="1">
    <source>
        <dbReference type="ARBA" id="ARBA00009986"/>
    </source>
</evidence>
<dbReference type="SUPFAM" id="SSF53720">
    <property type="entry name" value="ALDH-like"/>
    <property type="match status" value="1"/>
</dbReference>
<reference evidence="4 5" key="1">
    <citation type="submission" date="2022-10" db="EMBL/GenBank/DDBJ databases">
        <title>Alteromonas sp. chi3 Genome sequencing.</title>
        <authorList>
            <person name="Park S."/>
        </authorList>
    </citation>
    <scope>NUCLEOTIDE SEQUENCE [LARGE SCALE GENOMIC DNA]</scope>
    <source>
        <strain evidence="5">chi3</strain>
    </source>
</reference>
<name>A0ABT5L4F9_9ALTE</name>
<dbReference type="Proteomes" id="UP001218788">
    <property type="component" value="Unassembled WGS sequence"/>
</dbReference>
<dbReference type="InterPro" id="IPR016161">
    <property type="entry name" value="Ald_DH/histidinol_DH"/>
</dbReference>